<dbReference type="InterPro" id="IPR014710">
    <property type="entry name" value="RmlC-like_jellyroll"/>
</dbReference>
<dbReference type="SMART" id="SM00100">
    <property type="entry name" value="cNMP"/>
    <property type="match status" value="1"/>
</dbReference>
<evidence type="ECO:0000256" key="2">
    <source>
        <dbReference type="ARBA" id="ARBA00023125"/>
    </source>
</evidence>
<dbReference type="AlphaFoldDB" id="A0A1W6N012"/>
<protein>
    <recommendedName>
        <fullName evidence="8">Crp/Fnr family transcriptional regulator</fullName>
    </recommendedName>
</protein>
<gene>
    <name evidence="6" type="ORF">B1812_21170</name>
</gene>
<dbReference type="InterPro" id="IPR036388">
    <property type="entry name" value="WH-like_DNA-bd_sf"/>
</dbReference>
<dbReference type="Pfam" id="PF00027">
    <property type="entry name" value="cNMP_binding"/>
    <property type="match status" value="1"/>
</dbReference>
<evidence type="ECO:0000259" key="4">
    <source>
        <dbReference type="PROSITE" id="PS50042"/>
    </source>
</evidence>
<dbReference type="EMBL" id="CP019948">
    <property type="protein sequence ID" value="ARN83171.1"/>
    <property type="molecule type" value="Genomic_DNA"/>
</dbReference>
<dbReference type="SUPFAM" id="SSF51206">
    <property type="entry name" value="cAMP-binding domain-like"/>
    <property type="match status" value="1"/>
</dbReference>
<dbReference type="Proteomes" id="UP000193978">
    <property type="component" value="Chromosome"/>
</dbReference>
<dbReference type="SUPFAM" id="SSF46785">
    <property type="entry name" value="Winged helix' DNA-binding domain"/>
    <property type="match status" value="1"/>
</dbReference>
<dbReference type="CDD" id="cd00038">
    <property type="entry name" value="CAP_ED"/>
    <property type="match status" value="1"/>
</dbReference>
<dbReference type="Gene3D" id="1.10.10.10">
    <property type="entry name" value="Winged helix-like DNA-binding domain superfamily/Winged helix DNA-binding domain"/>
    <property type="match status" value="1"/>
</dbReference>
<reference evidence="6 7" key="1">
    <citation type="submission" date="2017-02" db="EMBL/GenBank/DDBJ databases">
        <authorList>
            <person name="Peterson S.W."/>
        </authorList>
    </citation>
    <scope>NUCLEOTIDE SEQUENCE [LARGE SCALE GENOMIC DNA]</scope>
    <source>
        <strain evidence="6 7">S285</strain>
    </source>
</reference>
<dbReference type="GO" id="GO:0005829">
    <property type="term" value="C:cytosol"/>
    <property type="evidence" value="ECO:0007669"/>
    <property type="project" value="TreeGrafter"/>
</dbReference>
<sequence length="232" mass="25413">MARAEAKLARIGELDEPHLLSPALDEATKAALARRGAPLRAAAGAWIFRQGLPCEAYPIVVSGRIRVQKTGANGREITLYRVGPGETCVITTACLMRDAAYDAEAIAETDVTAKVLPKADFRELLASSASFRDFVFRTFSARLASLLARIEEVAFERIDRRLAQRLLDAVGEDGAIAATHRELAVELGTAREVVSRKLKDFERSGWIELHRGGVRLLQPEALRRIVHDEAAS</sequence>
<dbReference type="PANTHER" id="PTHR24567">
    <property type="entry name" value="CRP FAMILY TRANSCRIPTIONAL REGULATORY PROTEIN"/>
    <property type="match status" value="1"/>
</dbReference>
<dbReference type="OrthoDB" id="9776746at2"/>
<dbReference type="InterPro" id="IPR050397">
    <property type="entry name" value="Env_Response_Regulators"/>
</dbReference>
<dbReference type="InterPro" id="IPR012318">
    <property type="entry name" value="HTH_CRP"/>
</dbReference>
<dbReference type="PROSITE" id="PS51063">
    <property type="entry name" value="HTH_CRP_2"/>
    <property type="match status" value="1"/>
</dbReference>
<dbReference type="Gene3D" id="2.60.120.10">
    <property type="entry name" value="Jelly Rolls"/>
    <property type="match status" value="1"/>
</dbReference>
<dbReference type="GO" id="GO:0003700">
    <property type="term" value="F:DNA-binding transcription factor activity"/>
    <property type="evidence" value="ECO:0007669"/>
    <property type="project" value="TreeGrafter"/>
</dbReference>
<name>A0A1W6N012_9HYPH</name>
<dbReference type="InterPro" id="IPR018490">
    <property type="entry name" value="cNMP-bd_dom_sf"/>
</dbReference>
<keyword evidence="3" id="KW-0804">Transcription</keyword>
<dbReference type="SMART" id="SM00419">
    <property type="entry name" value="HTH_CRP"/>
    <property type="match status" value="1"/>
</dbReference>
<dbReference type="InterPro" id="IPR036390">
    <property type="entry name" value="WH_DNA-bd_sf"/>
</dbReference>
<dbReference type="Pfam" id="PF13545">
    <property type="entry name" value="HTH_Crp_2"/>
    <property type="match status" value="1"/>
</dbReference>
<evidence type="ECO:0000256" key="1">
    <source>
        <dbReference type="ARBA" id="ARBA00023015"/>
    </source>
</evidence>
<keyword evidence="1" id="KW-0805">Transcription regulation</keyword>
<dbReference type="GO" id="GO:0003677">
    <property type="term" value="F:DNA binding"/>
    <property type="evidence" value="ECO:0007669"/>
    <property type="project" value="UniProtKB-KW"/>
</dbReference>
<keyword evidence="2" id="KW-0238">DNA-binding</keyword>
<accession>A0A1W6N012</accession>
<dbReference type="InterPro" id="IPR000595">
    <property type="entry name" value="cNMP-bd_dom"/>
</dbReference>
<organism evidence="6 7">
    <name type="scientific">Methylocystis bryophila</name>
    <dbReference type="NCBI Taxonomy" id="655015"/>
    <lineage>
        <taxon>Bacteria</taxon>
        <taxon>Pseudomonadati</taxon>
        <taxon>Pseudomonadota</taxon>
        <taxon>Alphaproteobacteria</taxon>
        <taxon>Hyphomicrobiales</taxon>
        <taxon>Methylocystaceae</taxon>
        <taxon>Methylocystis</taxon>
    </lineage>
</organism>
<dbReference type="PANTHER" id="PTHR24567:SF74">
    <property type="entry name" value="HTH-TYPE TRANSCRIPTIONAL REGULATOR ARCR"/>
    <property type="match status" value="1"/>
</dbReference>
<evidence type="ECO:0000313" key="6">
    <source>
        <dbReference type="EMBL" id="ARN83171.1"/>
    </source>
</evidence>
<dbReference type="KEGG" id="mbry:B1812_21170"/>
<evidence type="ECO:0000313" key="7">
    <source>
        <dbReference type="Proteomes" id="UP000193978"/>
    </source>
</evidence>
<evidence type="ECO:0000256" key="3">
    <source>
        <dbReference type="ARBA" id="ARBA00023163"/>
    </source>
</evidence>
<proteinExistence type="predicted"/>
<feature type="domain" description="HTH crp-type" evidence="5">
    <location>
        <begin position="156"/>
        <end position="220"/>
    </location>
</feature>
<dbReference type="STRING" id="655015.B1812_21170"/>
<dbReference type="PROSITE" id="PS50042">
    <property type="entry name" value="CNMP_BINDING_3"/>
    <property type="match status" value="1"/>
</dbReference>
<feature type="domain" description="Cyclic nucleotide-binding" evidence="4">
    <location>
        <begin position="20"/>
        <end position="142"/>
    </location>
</feature>
<evidence type="ECO:0008006" key="8">
    <source>
        <dbReference type="Google" id="ProtNLM"/>
    </source>
</evidence>
<evidence type="ECO:0000259" key="5">
    <source>
        <dbReference type="PROSITE" id="PS51063"/>
    </source>
</evidence>
<keyword evidence="7" id="KW-1185">Reference proteome</keyword>